<gene>
    <name evidence="11" type="primary">gmk</name>
    <name evidence="13" type="ORF">FJM67_06440</name>
</gene>
<dbReference type="HAMAP" id="MF_00328">
    <property type="entry name" value="Guanylate_kinase"/>
    <property type="match status" value="1"/>
</dbReference>
<dbReference type="SUPFAM" id="SSF52540">
    <property type="entry name" value="P-loop containing nucleoside triphosphate hydrolases"/>
    <property type="match status" value="1"/>
</dbReference>
<dbReference type="Proteomes" id="UP000315901">
    <property type="component" value="Unassembled WGS sequence"/>
</dbReference>
<evidence type="ECO:0000256" key="4">
    <source>
        <dbReference type="ARBA" id="ARBA00016296"/>
    </source>
</evidence>
<dbReference type="CDD" id="cd00071">
    <property type="entry name" value="GMPK"/>
    <property type="match status" value="1"/>
</dbReference>
<keyword evidence="5 11" id="KW-0963">Cytoplasm</keyword>
<name>A0A501WVZ0_9GAMM</name>
<keyword evidence="6 11" id="KW-0808">Transferase</keyword>
<dbReference type="Gene3D" id="3.30.63.10">
    <property type="entry name" value="Guanylate Kinase phosphate binding domain"/>
    <property type="match status" value="1"/>
</dbReference>
<feature type="binding site" evidence="11">
    <location>
        <begin position="13"/>
        <end position="20"/>
    </location>
    <ligand>
        <name>ATP</name>
        <dbReference type="ChEBI" id="CHEBI:30616"/>
    </ligand>
</feature>
<evidence type="ECO:0000256" key="2">
    <source>
        <dbReference type="ARBA" id="ARBA00005790"/>
    </source>
</evidence>
<keyword evidence="14" id="KW-1185">Reference proteome</keyword>
<evidence type="ECO:0000256" key="7">
    <source>
        <dbReference type="ARBA" id="ARBA00022741"/>
    </source>
</evidence>
<evidence type="ECO:0000256" key="6">
    <source>
        <dbReference type="ARBA" id="ARBA00022679"/>
    </source>
</evidence>
<protein>
    <recommendedName>
        <fullName evidence="4 11">Guanylate kinase</fullName>
        <ecNumber evidence="3 11">2.7.4.8</ecNumber>
    </recommendedName>
    <alternativeName>
        <fullName evidence="10 11">GMP kinase</fullName>
    </alternativeName>
</protein>
<evidence type="ECO:0000256" key="9">
    <source>
        <dbReference type="ARBA" id="ARBA00022840"/>
    </source>
</evidence>
<evidence type="ECO:0000256" key="11">
    <source>
        <dbReference type="HAMAP-Rule" id="MF_00328"/>
    </source>
</evidence>
<dbReference type="RefSeq" id="WP_140587969.1">
    <property type="nucleotide sequence ID" value="NZ_VFRR01000009.1"/>
</dbReference>
<dbReference type="SMART" id="SM00072">
    <property type="entry name" value="GuKc"/>
    <property type="match status" value="1"/>
</dbReference>
<evidence type="ECO:0000256" key="8">
    <source>
        <dbReference type="ARBA" id="ARBA00022777"/>
    </source>
</evidence>
<dbReference type="EMBL" id="VFRR01000009">
    <property type="protein sequence ID" value="TPE53439.1"/>
    <property type="molecule type" value="Genomic_DNA"/>
</dbReference>
<sequence>MNSHKGNLFILSAPSGAGKSTLYKALLKADPQVRISVSHTTRAPRAGEEHGREYFFVDVDTFLDMIAEDAFFEHAQVFDNYYGTSKQAIFDMLDQGLDVILEIDWQGARQVRQLYPEAIGVFILPPSLGALQERLDGRGTDSQEVIERRMAKAVSEMSHYDEYDFVVINDNFDTAFAQLQSIFSAMRTRRGIIQQIHGDLLNDLLSAQEGVQ</sequence>
<keyword evidence="7 11" id="KW-0547">Nucleotide-binding</keyword>
<reference evidence="13 14" key="1">
    <citation type="submission" date="2019-06" db="EMBL/GenBank/DDBJ databases">
        <title>A novel bacterium of genus Marinomonas, isolated from coastal sand.</title>
        <authorList>
            <person name="Huang H."/>
            <person name="Mo K."/>
            <person name="Hu Y."/>
        </authorList>
    </citation>
    <scope>NUCLEOTIDE SEQUENCE [LARGE SCALE GENOMIC DNA]</scope>
    <source>
        <strain evidence="13 14">HB171799</strain>
    </source>
</reference>
<dbReference type="Pfam" id="PF00625">
    <property type="entry name" value="Guanylate_kin"/>
    <property type="match status" value="1"/>
</dbReference>
<dbReference type="OrthoDB" id="9808150at2"/>
<organism evidence="13 14">
    <name type="scientific">Maribrevibacterium harenarium</name>
    <dbReference type="NCBI Taxonomy" id="2589817"/>
    <lineage>
        <taxon>Bacteria</taxon>
        <taxon>Pseudomonadati</taxon>
        <taxon>Pseudomonadota</taxon>
        <taxon>Gammaproteobacteria</taxon>
        <taxon>Oceanospirillales</taxon>
        <taxon>Oceanospirillaceae</taxon>
        <taxon>Maribrevibacterium</taxon>
    </lineage>
</organism>
<dbReference type="PANTHER" id="PTHR23117:SF13">
    <property type="entry name" value="GUANYLATE KINASE"/>
    <property type="match status" value="1"/>
</dbReference>
<evidence type="ECO:0000313" key="14">
    <source>
        <dbReference type="Proteomes" id="UP000315901"/>
    </source>
</evidence>
<comment type="catalytic activity">
    <reaction evidence="11">
        <text>GMP + ATP = GDP + ADP</text>
        <dbReference type="Rhea" id="RHEA:20780"/>
        <dbReference type="ChEBI" id="CHEBI:30616"/>
        <dbReference type="ChEBI" id="CHEBI:58115"/>
        <dbReference type="ChEBI" id="CHEBI:58189"/>
        <dbReference type="ChEBI" id="CHEBI:456216"/>
        <dbReference type="EC" id="2.7.4.8"/>
    </reaction>
</comment>
<dbReference type="PANTHER" id="PTHR23117">
    <property type="entry name" value="GUANYLATE KINASE-RELATED"/>
    <property type="match status" value="1"/>
</dbReference>
<comment type="subcellular location">
    <subcellularLocation>
        <location evidence="1 11">Cytoplasm</location>
    </subcellularLocation>
</comment>
<dbReference type="PROSITE" id="PS00856">
    <property type="entry name" value="GUANYLATE_KINASE_1"/>
    <property type="match status" value="1"/>
</dbReference>
<keyword evidence="8 11" id="KW-0418">Kinase</keyword>
<comment type="similarity">
    <text evidence="2 11">Belongs to the guanylate kinase family.</text>
</comment>
<evidence type="ECO:0000256" key="5">
    <source>
        <dbReference type="ARBA" id="ARBA00022490"/>
    </source>
</evidence>
<proteinExistence type="inferred from homology"/>
<evidence type="ECO:0000256" key="10">
    <source>
        <dbReference type="ARBA" id="ARBA00030128"/>
    </source>
</evidence>
<dbReference type="GO" id="GO:0005829">
    <property type="term" value="C:cytosol"/>
    <property type="evidence" value="ECO:0007669"/>
    <property type="project" value="TreeGrafter"/>
</dbReference>
<dbReference type="NCBIfam" id="TIGR03263">
    <property type="entry name" value="guanyl_kin"/>
    <property type="match status" value="1"/>
</dbReference>
<dbReference type="InterPro" id="IPR017665">
    <property type="entry name" value="Guanylate_kinase"/>
</dbReference>
<dbReference type="InterPro" id="IPR008145">
    <property type="entry name" value="GK/Ca_channel_bsu"/>
</dbReference>
<dbReference type="FunFam" id="3.40.50.300:FF:000084">
    <property type="entry name" value="Guanylate kinase"/>
    <property type="match status" value="1"/>
</dbReference>
<dbReference type="InterPro" id="IPR020590">
    <property type="entry name" value="Guanylate_kinase_CS"/>
</dbReference>
<dbReference type="EC" id="2.7.4.8" evidence="3 11"/>
<keyword evidence="9 11" id="KW-0067">ATP-binding</keyword>
<evidence type="ECO:0000256" key="3">
    <source>
        <dbReference type="ARBA" id="ARBA00012961"/>
    </source>
</evidence>
<dbReference type="AlphaFoldDB" id="A0A501WVZ0"/>
<evidence type="ECO:0000256" key="1">
    <source>
        <dbReference type="ARBA" id="ARBA00004496"/>
    </source>
</evidence>
<dbReference type="GO" id="GO:0004385">
    <property type="term" value="F:GMP kinase activity"/>
    <property type="evidence" value="ECO:0007669"/>
    <property type="project" value="UniProtKB-UniRule"/>
</dbReference>
<evidence type="ECO:0000259" key="12">
    <source>
        <dbReference type="PROSITE" id="PS50052"/>
    </source>
</evidence>
<comment type="caution">
    <text evidence="13">The sequence shown here is derived from an EMBL/GenBank/DDBJ whole genome shotgun (WGS) entry which is preliminary data.</text>
</comment>
<accession>A0A501WVZ0</accession>
<dbReference type="InterPro" id="IPR027417">
    <property type="entry name" value="P-loop_NTPase"/>
</dbReference>
<dbReference type="Gene3D" id="3.40.50.300">
    <property type="entry name" value="P-loop containing nucleotide triphosphate hydrolases"/>
    <property type="match status" value="1"/>
</dbReference>
<evidence type="ECO:0000313" key="13">
    <source>
        <dbReference type="EMBL" id="TPE53439.1"/>
    </source>
</evidence>
<dbReference type="PROSITE" id="PS50052">
    <property type="entry name" value="GUANYLATE_KINASE_2"/>
    <property type="match status" value="1"/>
</dbReference>
<dbReference type="InterPro" id="IPR008144">
    <property type="entry name" value="Guanylate_kin-like_dom"/>
</dbReference>
<dbReference type="FunFam" id="3.30.63.10:FF:000002">
    <property type="entry name" value="Guanylate kinase 1"/>
    <property type="match status" value="1"/>
</dbReference>
<feature type="domain" description="Guanylate kinase-like" evidence="12">
    <location>
        <begin position="6"/>
        <end position="184"/>
    </location>
</feature>
<comment type="function">
    <text evidence="11">Essential for recycling GMP and indirectly, cGMP.</text>
</comment>
<dbReference type="GO" id="GO:0005524">
    <property type="term" value="F:ATP binding"/>
    <property type="evidence" value="ECO:0007669"/>
    <property type="project" value="UniProtKB-UniRule"/>
</dbReference>